<keyword evidence="9" id="KW-1185">Reference proteome</keyword>
<feature type="binding site" evidence="5">
    <location>
        <begin position="109"/>
        <end position="112"/>
    </location>
    <ligand>
        <name>(6S)-5,6,7,8-tetrahydrofolate</name>
        <dbReference type="ChEBI" id="CHEBI:57453"/>
    </ligand>
</feature>
<dbReference type="EC" id="2.1.2.9" evidence="2 5"/>
<keyword evidence="4 5" id="KW-0648">Protein biosynthesis</keyword>
<comment type="function">
    <text evidence="5">Attaches a formyl group to the free amino group of methionyl-tRNA(fMet). The formyl group appears to play a dual role in the initiator identity of N-formylmethionyl-tRNA by promoting its recognition by IF2 and preventing the misappropriation of this tRNA by the elongation apparatus.</text>
</comment>
<reference evidence="9" key="2">
    <citation type="journal article" date="2018" name="Environ. Microbiol.">
        <title>Bloom of a denitrifying methanotroph, 'Candidatus Methylomirabilis limnetica', in a deep stratified lake.</title>
        <authorList>
            <person name="Graf J.S."/>
            <person name="Mayr M.J."/>
            <person name="Marchant H.K."/>
            <person name="Tienken D."/>
            <person name="Hach P.F."/>
            <person name="Brand A."/>
            <person name="Schubert C.J."/>
            <person name="Kuypers M.M."/>
            <person name="Milucka J."/>
        </authorList>
    </citation>
    <scope>NUCLEOTIDE SEQUENCE [LARGE SCALE GENOMIC DNA]</scope>
    <source>
        <strain evidence="9">Zug</strain>
    </source>
</reference>
<dbReference type="FunFam" id="3.40.50.12230:FF:000001">
    <property type="entry name" value="Methionyl-tRNA formyltransferase"/>
    <property type="match status" value="1"/>
</dbReference>
<dbReference type="AlphaFoldDB" id="A0A2T4TZD7"/>
<feature type="domain" description="Formyl transferase C-terminal" evidence="7">
    <location>
        <begin position="208"/>
        <end position="301"/>
    </location>
</feature>
<dbReference type="InterPro" id="IPR036477">
    <property type="entry name" value="Formyl_transf_N_sf"/>
</dbReference>
<evidence type="ECO:0000256" key="1">
    <source>
        <dbReference type="ARBA" id="ARBA00010699"/>
    </source>
</evidence>
<dbReference type="InterPro" id="IPR005794">
    <property type="entry name" value="Fmt"/>
</dbReference>
<dbReference type="Pfam" id="PF00551">
    <property type="entry name" value="Formyl_trans_N"/>
    <property type="match status" value="1"/>
</dbReference>
<dbReference type="PANTHER" id="PTHR11138:SF5">
    <property type="entry name" value="METHIONYL-TRNA FORMYLTRANSFERASE, MITOCHONDRIAL"/>
    <property type="match status" value="1"/>
</dbReference>
<feature type="domain" description="Formyl transferase N-terminal" evidence="6">
    <location>
        <begin position="1"/>
        <end position="179"/>
    </location>
</feature>
<sequence>MRVSFMGTPTFALPSLTALIAAGHDICLVVTQPDRPAGRGRVPTPPPVKLAALELRLPILQPEKIGEPAVISALQAIQPEAIVVVAYGQLLPQAILDLPPHGCLNLHASLLPKYRGAAPIPRAIIQGDTVTGVTIMQIEARMDAGPILMQQPVPIGPQDTAGTIGERLAILGSEMLCLVLDHVAHRTAQPIPQDERLATYAPKLALGDTHLDWARNARALDCLIRGLCPVPGAVTSFGGRRVKVLQAEAEAAAGSPAGAVCAIDRVKGVFVAAGQGGLWLSQVQPENRRVMTAAEFARGYRVRLGDVFGSS</sequence>
<dbReference type="InterPro" id="IPR044135">
    <property type="entry name" value="Met-tRNA-FMT_C"/>
</dbReference>
<dbReference type="RefSeq" id="WP_107561545.1">
    <property type="nucleotide sequence ID" value="NZ_NVQC01000015.1"/>
</dbReference>
<dbReference type="InterPro" id="IPR041711">
    <property type="entry name" value="Met-tRNA-FMT_N"/>
</dbReference>
<dbReference type="SUPFAM" id="SSF50486">
    <property type="entry name" value="FMT C-terminal domain-like"/>
    <property type="match status" value="1"/>
</dbReference>
<dbReference type="EMBL" id="NVQC01000015">
    <property type="protein sequence ID" value="PTL36475.1"/>
    <property type="molecule type" value="Genomic_DNA"/>
</dbReference>
<dbReference type="HAMAP" id="MF_00182">
    <property type="entry name" value="Formyl_trans"/>
    <property type="match status" value="1"/>
</dbReference>
<evidence type="ECO:0000313" key="8">
    <source>
        <dbReference type="EMBL" id="PTL36475.1"/>
    </source>
</evidence>
<dbReference type="PANTHER" id="PTHR11138">
    <property type="entry name" value="METHIONYL-TRNA FORMYLTRANSFERASE"/>
    <property type="match status" value="1"/>
</dbReference>
<keyword evidence="3 5" id="KW-0808">Transferase</keyword>
<dbReference type="InterPro" id="IPR005793">
    <property type="entry name" value="Formyl_trans_C"/>
</dbReference>
<dbReference type="GO" id="GO:0005829">
    <property type="term" value="C:cytosol"/>
    <property type="evidence" value="ECO:0007669"/>
    <property type="project" value="TreeGrafter"/>
</dbReference>
<reference evidence="8 9" key="1">
    <citation type="submission" date="2017-09" db="EMBL/GenBank/DDBJ databases">
        <title>Bloom of a denitrifying methanotroph, Candidatus Methylomirabilis limnetica, in a deep stratified lake.</title>
        <authorList>
            <person name="Graf J.S."/>
            <person name="Marchant H.K."/>
            <person name="Tienken D."/>
            <person name="Hach P.F."/>
            <person name="Brand A."/>
            <person name="Schubert C.J."/>
            <person name="Kuypers M.M."/>
            <person name="Milucka J."/>
        </authorList>
    </citation>
    <scope>NUCLEOTIDE SEQUENCE [LARGE SCALE GENOMIC DNA]</scope>
    <source>
        <strain evidence="8 9">Zug</strain>
    </source>
</reference>
<gene>
    <name evidence="5" type="primary">fmt</name>
    <name evidence="8" type="ORF">CLG94_03700</name>
</gene>
<evidence type="ECO:0000256" key="2">
    <source>
        <dbReference type="ARBA" id="ARBA00012261"/>
    </source>
</evidence>
<evidence type="ECO:0000313" key="9">
    <source>
        <dbReference type="Proteomes" id="UP000241436"/>
    </source>
</evidence>
<dbReference type="Proteomes" id="UP000241436">
    <property type="component" value="Unassembled WGS sequence"/>
</dbReference>
<dbReference type="SUPFAM" id="SSF53328">
    <property type="entry name" value="Formyltransferase"/>
    <property type="match status" value="1"/>
</dbReference>
<evidence type="ECO:0000259" key="6">
    <source>
        <dbReference type="Pfam" id="PF00551"/>
    </source>
</evidence>
<dbReference type="CDD" id="cd08646">
    <property type="entry name" value="FMT_core_Met-tRNA-FMT_N"/>
    <property type="match status" value="1"/>
</dbReference>
<evidence type="ECO:0000259" key="7">
    <source>
        <dbReference type="Pfam" id="PF02911"/>
    </source>
</evidence>
<name>A0A2T4TZD7_9BACT</name>
<dbReference type="CDD" id="cd08704">
    <property type="entry name" value="Met_tRNA_FMT_C"/>
    <property type="match status" value="1"/>
</dbReference>
<dbReference type="Pfam" id="PF02911">
    <property type="entry name" value="Formyl_trans_C"/>
    <property type="match status" value="1"/>
</dbReference>
<dbReference type="OrthoDB" id="9802815at2"/>
<protein>
    <recommendedName>
        <fullName evidence="2 5">Methionyl-tRNA formyltransferase</fullName>
        <ecNumber evidence="2 5">2.1.2.9</ecNumber>
    </recommendedName>
</protein>
<organism evidence="8 9">
    <name type="scientific">Candidatus Methylomirabilis limnetica</name>
    <dbReference type="NCBI Taxonomy" id="2033718"/>
    <lineage>
        <taxon>Bacteria</taxon>
        <taxon>Candidatus Methylomirabilota</taxon>
        <taxon>Candidatus Methylomirabilia</taxon>
        <taxon>Candidatus Methylomirabilales</taxon>
        <taxon>Candidatus Methylomirabilaceae</taxon>
        <taxon>Candidatus Methylomirabilis</taxon>
    </lineage>
</organism>
<proteinExistence type="inferred from homology"/>
<dbReference type="NCBIfam" id="TIGR00460">
    <property type="entry name" value="fmt"/>
    <property type="match status" value="1"/>
</dbReference>
<accession>A0A2T4TZD7</accession>
<evidence type="ECO:0000256" key="4">
    <source>
        <dbReference type="ARBA" id="ARBA00022917"/>
    </source>
</evidence>
<comment type="caution">
    <text evidence="8">The sequence shown here is derived from an EMBL/GenBank/DDBJ whole genome shotgun (WGS) entry which is preliminary data.</text>
</comment>
<dbReference type="InterPro" id="IPR011034">
    <property type="entry name" value="Formyl_transferase-like_C_sf"/>
</dbReference>
<comment type="catalytic activity">
    <reaction evidence="5">
        <text>L-methionyl-tRNA(fMet) + (6R)-10-formyltetrahydrofolate = N-formyl-L-methionyl-tRNA(fMet) + (6S)-5,6,7,8-tetrahydrofolate + H(+)</text>
        <dbReference type="Rhea" id="RHEA:24380"/>
        <dbReference type="Rhea" id="RHEA-COMP:9952"/>
        <dbReference type="Rhea" id="RHEA-COMP:9953"/>
        <dbReference type="ChEBI" id="CHEBI:15378"/>
        <dbReference type="ChEBI" id="CHEBI:57453"/>
        <dbReference type="ChEBI" id="CHEBI:78530"/>
        <dbReference type="ChEBI" id="CHEBI:78844"/>
        <dbReference type="ChEBI" id="CHEBI:195366"/>
        <dbReference type="EC" id="2.1.2.9"/>
    </reaction>
</comment>
<dbReference type="InterPro" id="IPR002376">
    <property type="entry name" value="Formyl_transf_N"/>
</dbReference>
<dbReference type="GO" id="GO:0004479">
    <property type="term" value="F:methionyl-tRNA formyltransferase activity"/>
    <property type="evidence" value="ECO:0007669"/>
    <property type="project" value="UniProtKB-UniRule"/>
</dbReference>
<comment type="similarity">
    <text evidence="1 5">Belongs to the Fmt family.</text>
</comment>
<dbReference type="Gene3D" id="3.40.50.12230">
    <property type="match status" value="1"/>
</dbReference>
<evidence type="ECO:0000256" key="3">
    <source>
        <dbReference type="ARBA" id="ARBA00022679"/>
    </source>
</evidence>
<evidence type="ECO:0000256" key="5">
    <source>
        <dbReference type="HAMAP-Rule" id="MF_00182"/>
    </source>
</evidence>